<sequence length="377" mass="42150">MKLKTIYAALIFLIITACSQPEELTVEQTETEIDAEIIRQEAPPEPKEEETTITIGAVGDVLLHERVYVPAETEDGYDFMPMLEKVGPLLQEPDFLMANFESIPGGVEIGLSTYPSFNSPHEIVTDLQSLGVDMAIGANNHTIDRGVRAVESALDFFDEVGMDYVGVYRDTADRETERIVTIEDITLGVLAYTYGTNGIPIPEGHEDIVALIDPDRIEKDVKALREKVDILIVHMHWGDEYIHEPNQKQRELAQLLSEAGVDIVFGHHPHVLQPIDLLEQEDGHETYVFYSLGNFFSGQNFEYTDIGGLATIEVTKTTKGEDSTINIHTPDIEPTLVVLEDDVYSVMPMADSEGSLINGVTTEETREHIWKYLNESE</sequence>
<keyword evidence="2" id="KW-0732">Signal</keyword>
<dbReference type="InterPro" id="IPR029052">
    <property type="entry name" value="Metallo-depent_PP-like"/>
</dbReference>
<evidence type="ECO:0000313" key="5">
    <source>
        <dbReference type="Proteomes" id="UP001139150"/>
    </source>
</evidence>
<dbReference type="CDD" id="cd07381">
    <property type="entry name" value="MPP_CapA"/>
    <property type="match status" value="1"/>
</dbReference>
<gene>
    <name evidence="4" type="ORF">MF646_12555</name>
</gene>
<dbReference type="EMBL" id="JAKRYL010000012">
    <property type="protein sequence ID" value="MCL7747954.1"/>
    <property type="molecule type" value="Genomic_DNA"/>
</dbReference>
<dbReference type="SUPFAM" id="SSF56300">
    <property type="entry name" value="Metallo-dependent phosphatases"/>
    <property type="match status" value="1"/>
</dbReference>
<name>A0A9X2I6T7_9BACI</name>
<protein>
    <submittedName>
        <fullName evidence="4">CapA family protein</fullName>
    </submittedName>
</protein>
<dbReference type="SMART" id="SM00854">
    <property type="entry name" value="PGA_cap"/>
    <property type="match status" value="1"/>
</dbReference>
<dbReference type="InterPro" id="IPR019079">
    <property type="entry name" value="Capsule_synth_CapA"/>
</dbReference>
<dbReference type="PANTHER" id="PTHR33393:SF12">
    <property type="entry name" value="CAPSULE BIOSYNTHESIS PROTEIN CAPA"/>
    <property type="match status" value="1"/>
</dbReference>
<dbReference type="InterPro" id="IPR052169">
    <property type="entry name" value="CW_Biosynth-Accessory"/>
</dbReference>
<dbReference type="RefSeq" id="WP_250096847.1">
    <property type="nucleotide sequence ID" value="NZ_JAKRYL010000012.1"/>
</dbReference>
<evidence type="ECO:0000256" key="1">
    <source>
        <dbReference type="ARBA" id="ARBA00005662"/>
    </source>
</evidence>
<reference evidence="4" key="1">
    <citation type="submission" date="2022-02" db="EMBL/GenBank/DDBJ databases">
        <title>Halalkalibacter sp. nov. isolated from Lonar Lake, India.</title>
        <authorList>
            <person name="Joshi A."/>
            <person name="Thite S."/>
            <person name="Lodha T."/>
        </authorList>
    </citation>
    <scope>NUCLEOTIDE SEQUENCE</scope>
    <source>
        <strain evidence="4">MEB205</strain>
    </source>
</reference>
<dbReference type="Proteomes" id="UP001139150">
    <property type="component" value="Unassembled WGS sequence"/>
</dbReference>
<dbReference type="Gene3D" id="3.60.21.10">
    <property type="match status" value="1"/>
</dbReference>
<feature type="domain" description="Capsule synthesis protein CapA" evidence="3">
    <location>
        <begin position="54"/>
        <end position="299"/>
    </location>
</feature>
<evidence type="ECO:0000256" key="2">
    <source>
        <dbReference type="SAM" id="SignalP"/>
    </source>
</evidence>
<keyword evidence="5" id="KW-1185">Reference proteome</keyword>
<dbReference type="PANTHER" id="PTHR33393">
    <property type="entry name" value="POLYGLUTAMINE SYNTHESIS ACCESSORY PROTEIN RV0574C-RELATED"/>
    <property type="match status" value="1"/>
</dbReference>
<dbReference type="PROSITE" id="PS51257">
    <property type="entry name" value="PROKAR_LIPOPROTEIN"/>
    <property type="match status" value="1"/>
</dbReference>
<proteinExistence type="inferred from homology"/>
<dbReference type="AlphaFoldDB" id="A0A9X2I6T7"/>
<accession>A0A9X2I6T7</accession>
<comment type="caution">
    <text evidence="4">The sequence shown here is derived from an EMBL/GenBank/DDBJ whole genome shotgun (WGS) entry which is preliminary data.</text>
</comment>
<comment type="similarity">
    <text evidence="1">Belongs to the CapA family.</text>
</comment>
<evidence type="ECO:0000259" key="3">
    <source>
        <dbReference type="SMART" id="SM00854"/>
    </source>
</evidence>
<organism evidence="4 5">
    <name type="scientific">Halalkalibacter alkaliphilus</name>
    <dbReference type="NCBI Taxonomy" id="2917993"/>
    <lineage>
        <taxon>Bacteria</taxon>
        <taxon>Bacillati</taxon>
        <taxon>Bacillota</taxon>
        <taxon>Bacilli</taxon>
        <taxon>Bacillales</taxon>
        <taxon>Bacillaceae</taxon>
        <taxon>Halalkalibacter</taxon>
    </lineage>
</organism>
<feature type="chain" id="PRO_5040862422" evidence="2">
    <location>
        <begin position="20"/>
        <end position="377"/>
    </location>
</feature>
<evidence type="ECO:0000313" key="4">
    <source>
        <dbReference type="EMBL" id="MCL7747954.1"/>
    </source>
</evidence>
<dbReference type="Pfam" id="PF09587">
    <property type="entry name" value="PGA_cap"/>
    <property type="match status" value="1"/>
</dbReference>
<feature type="signal peptide" evidence="2">
    <location>
        <begin position="1"/>
        <end position="19"/>
    </location>
</feature>